<comment type="caution">
    <text evidence="1">The sequence shown here is derived from an EMBL/GenBank/DDBJ whole genome shotgun (WGS) entry which is preliminary data.</text>
</comment>
<name>A0A0S7WP43_UNCT6</name>
<sequence length="260" mass="28587">MRIGVPPCRGLEIAPHGALEKGDGEGPVLEPLGKGIGLEDCDLERDSYARQLIGNHPGDLFSRRDRVVDQEGELERPSLLLAPSPPRSSPPSFLFEHAVGCRSVEGRYPALLFSGGPERGWQRPVCNISQTIQRTIHELTPVDRMSERPAHIEGRDERVVQVPGEEDDGTPGMPMEQDLPVAPELLVVTRGESVYYVEVAEAKFAGKCLAVLSLPQDDRIDGGRGAEVPRIGGEFDEPAILPRRQHERAARYQGPSEVRR</sequence>
<proteinExistence type="predicted"/>
<protein>
    <submittedName>
        <fullName evidence="1">Uncharacterized protein</fullName>
    </submittedName>
</protein>
<dbReference type="AlphaFoldDB" id="A0A0S7WP43"/>
<dbReference type="EMBL" id="LIZS01000089">
    <property type="protein sequence ID" value="KPJ51915.1"/>
    <property type="molecule type" value="Genomic_DNA"/>
</dbReference>
<evidence type="ECO:0000313" key="1">
    <source>
        <dbReference type="EMBL" id="KPJ51915.1"/>
    </source>
</evidence>
<reference evidence="1 2" key="1">
    <citation type="journal article" date="2015" name="Microbiome">
        <title>Genomic resolution of linkages in carbon, nitrogen, and sulfur cycling among widespread estuary sediment bacteria.</title>
        <authorList>
            <person name="Baker B.J."/>
            <person name="Lazar C.S."/>
            <person name="Teske A.P."/>
            <person name="Dick G.J."/>
        </authorList>
    </citation>
    <scope>NUCLEOTIDE SEQUENCE [LARGE SCALE GENOMIC DNA]</scope>
    <source>
        <strain evidence="1">DG_24</strain>
    </source>
</reference>
<dbReference type="STRING" id="1703770.AMJ39_09070"/>
<dbReference type="Proteomes" id="UP000052008">
    <property type="component" value="Unassembled WGS sequence"/>
</dbReference>
<gene>
    <name evidence="1" type="ORF">AMJ39_09070</name>
</gene>
<evidence type="ECO:0000313" key="2">
    <source>
        <dbReference type="Proteomes" id="UP000052008"/>
    </source>
</evidence>
<organism evidence="1 2">
    <name type="scientific">candidate division TA06 bacterium DG_24</name>
    <dbReference type="NCBI Taxonomy" id="1703770"/>
    <lineage>
        <taxon>Bacteria</taxon>
        <taxon>Bacteria division TA06</taxon>
    </lineage>
</organism>
<accession>A0A0S7WP43</accession>